<feature type="signal peptide" evidence="1">
    <location>
        <begin position="1"/>
        <end position="26"/>
    </location>
</feature>
<dbReference type="Proteomes" id="UP000274504">
    <property type="component" value="Unassembled WGS sequence"/>
</dbReference>
<keyword evidence="1" id="KW-0732">Signal</keyword>
<dbReference type="AlphaFoldDB" id="A0A0R3SPP6"/>
<organism evidence="4">
    <name type="scientific">Hymenolepis diminuta</name>
    <name type="common">Rat tapeworm</name>
    <dbReference type="NCBI Taxonomy" id="6216"/>
    <lineage>
        <taxon>Eukaryota</taxon>
        <taxon>Metazoa</taxon>
        <taxon>Spiralia</taxon>
        <taxon>Lophotrochozoa</taxon>
        <taxon>Platyhelminthes</taxon>
        <taxon>Cestoda</taxon>
        <taxon>Eucestoda</taxon>
        <taxon>Cyclophyllidea</taxon>
        <taxon>Hymenolepididae</taxon>
        <taxon>Hymenolepis</taxon>
    </lineage>
</organism>
<gene>
    <name evidence="2" type="ORF">HDID_LOCUS6953</name>
</gene>
<proteinExistence type="predicted"/>
<accession>A0A0R3SPP6</accession>
<reference evidence="2 3" key="2">
    <citation type="submission" date="2018-11" db="EMBL/GenBank/DDBJ databases">
        <authorList>
            <consortium name="Pathogen Informatics"/>
        </authorList>
    </citation>
    <scope>NUCLEOTIDE SEQUENCE [LARGE SCALE GENOMIC DNA]</scope>
</reference>
<evidence type="ECO:0000313" key="2">
    <source>
        <dbReference type="EMBL" id="VDL59271.1"/>
    </source>
</evidence>
<reference evidence="4" key="1">
    <citation type="submission" date="2017-02" db="UniProtKB">
        <authorList>
            <consortium name="WormBaseParasite"/>
        </authorList>
    </citation>
    <scope>IDENTIFICATION</scope>
</reference>
<sequence length="85" mass="9944">MYFVNLPVSLLHFVCSFILLRAVVSSSYPRHLLFCVQSSSLSYHSPVPSKKFLPQQILSLFSFPTKMEYALLMHFHFHETECYEP</sequence>
<name>A0A0R3SPP6_HYMDI</name>
<evidence type="ECO:0000256" key="1">
    <source>
        <dbReference type="SAM" id="SignalP"/>
    </source>
</evidence>
<evidence type="ECO:0000313" key="4">
    <source>
        <dbReference type="WBParaSite" id="HDID_0000695501-mRNA-1"/>
    </source>
</evidence>
<dbReference type="EMBL" id="UYSG01010889">
    <property type="protein sequence ID" value="VDL59271.1"/>
    <property type="molecule type" value="Genomic_DNA"/>
</dbReference>
<protein>
    <submittedName>
        <fullName evidence="4">Secreted protein</fullName>
    </submittedName>
</protein>
<feature type="chain" id="PRO_5043131403" evidence="1">
    <location>
        <begin position="27"/>
        <end position="85"/>
    </location>
</feature>
<evidence type="ECO:0000313" key="3">
    <source>
        <dbReference type="Proteomes" id="UP000274504"/>
    </source>
</evidence>
<dbReference type="WBParaSite" id="HDID_0000695501-mRNA-1">
    <property type="protein sequence ID" value="HDID_0000695501-mRNA-1"/>
    <property type="gene ID" value="HDID_0000695501"/>
</dbReference>